<organism evidence="2 3">
    <name type="scientific">Melaminivora alkalimesophila</name>
    <dbReference type="NCBI Taxonomy" id="1165852"/>
    <lineage>
        <taxon>Bacteria</taxon>
        <taxon>Pseudomonadati</taxon>
        <taxon>Pseudomonadota</taxon>
        <taxon>Betaproteobacteria</taxon>
        <taxon>Burkholderiales</taxon>
        <taxon>Comamonadaceae</taxon>
        <taxon>Melaminivora</taxon>
    </lineage>
</organism>
<dbReference type="GO" id="GO:0016491">
    <property type="term" value="F:oxidoreductase activity"/>
    <property type="evidence" value="ECO:0007669"/>
    <property type="project" value="InterPro"/>
</dbReference>
<dbReference type="Gene3D" id="3.50.50.60">
    <property type="entry name" value="FAD/NAD(P)-binding domain"/>
    <property type="match status" value="1"/>
</dbReference>
<evidence type="ECO:0000313" key="2">
    <source>
        <dbReference type="EMBL" id="PWW43550.1"/>
    </source>
</evidence>
<sequence>MRVAIVGAGWGGMAAAVRAAQAGHRVTVLEAARTLGGRARALSVRLQDGREAQLDNGQHILIGAYSECLALMDAVGVSVGEALLRLPLALRFPDGTGLALPDLAPPWDALAGIACARGWSVGERLALLARATRWRLAGFRCAPDASVAQLCHGLPQRLLREFIEPLCVSALNTLPHEACGQTFLRVVQDSLFAGRGGSNMLLPRGDLGALWPGPAARWLRERGHAVHAGQRARALARAGRTGWCVDGEAFDAVVLATGSTEAARLVREAAVPAHERPALDAWAGQAQALRFGAIATVYAELPQAPGAVLPSPMLALRSGPARPAQFAFDRGQLGGPPGLLAFVVSAFQGERTVLEREVLAQAADELALPGLRAVRTVVERRATFLCTPALVRPALQIAPGLLACGDYVAGPYPATLEGAALHGAAAARALGAGAGD</sequence>
<evidence type="ECO:0000259" key="1">
    <source>
        <dbReference type="Pfam" id="PF01593"/>
    </source>
</evidence>
<dbReference type="Pfam" id="PF01593">
    <property type="entry name" value="Amino_oxidase"/>
    <property type="match status" value="1"/>
</dbReference>
<dbReference type="InterPro" id="IPR017830">
    <property type="entry name" value="SQase_HpnE"/>
</dbReference>
<protein>
    <submittedName>
        <fullName evidence="2">Squalene-associated FAD-dependent desaturase</fullName>
    </submittedName>
</protein>
<evidence type="ECO:0000313" key="3">
    <source>
        <dbReference type="Proteomes" id="UP000246483"/>
    </source>
</evidence>
<dbReference type="PRINTS" id="PR00411">
    <property type="entry name" value="PNDRDTASEI"/>
</dbReference>
<dbReference type="PANTHER" id="PTHR42923:SF47">
    <property type="entry name" value="BLR3003 PROTEIN"/>
    <property type="match status" value="1"/>
</dbReference>
<dbReference type="NCBIfam" id="TIGR03467">
    <property type="entry name" value="HpnE"/>
    <property type="match status" value="1"/>
</dbReference>
<dbReference type="SUPFAM" id="SSF51905">
    <property type="entry name" value="FAD/NAD(P)-binding domain"/>
    <property type="match status" value="1"/>
</dbReference>
<dbReference type="Gene3D" id="1.10.405.20">
    <property type="match status" value="1"/>
</dbReference>
<comment type="caution">
    <text evidence="2">The sequence shown here is derived from an EMBL/GenBank/DDBJ whole genome shotgun (WGS) entry which is preliminary data.</text>
</comment>
<dbReference type="AlphaFoldDB" id="A0A317R7S4"/>
<dbReference type="InterPro" id="IPR002937">
    <property type="entry name" value="Amino_oxidase"/>
</dbReference>
<dbReference type="PANTHER" id="PTHR42923">
    <property type="entry name" value="PROTOPORPHYRINOGEN OXIDASE"/>
    <property type="match status" value="1"/>
</dbReference>
<proteinExistence type="predicted"/>
<reference evidence="2 3" key="1">
    <citation type="submission" date="2018-05" db="EMBL/GenBank/DDBJ databases">
        <title>Genomic Encyclopedia of Type Strains, Phase IV (KMG-IV): sequencing the most valuable type-strain genomes for metagenomic binning, comparative biology and taxonomic classification.</title>
        <authorList>
            <person name="Goeker M."/>
        </authorList>
    </citation>
    <scope>NUCLEOTIDE SEQUENCE [LARGE SCALE GENOMIC DNA]</scope>
    <source>
        <strain evidence="2 3">DSM 26006</strain>
    </source>
</reference>
<gene>
    <name evidence="2" type="ORF">DFR36_11112</name>
</gene>
<dbReference type="InterPro" id="IPR036188">
    <property type="entry name" value="FAD/NAD-bd_sf"/>
</dbReference>
<name>A0A317R7S4_9BURK</name>
<accession>A0A317R7S4</accession>
<keyword evidence="3" id="KW-1185">Reference proteome</keyword>
<dbReference type="InterPro" id="IPR050464">
    <property type="entry name" value="Zeta_carotene_desat/Oxidored"/>
</dbReference>
<dbReference type="OrthoDB" id="7849608at2"/>
<feature type="domain" description="Amine oxidase" evidence="1">
    <location>
        <begin position="12"/>
        <end position="430"/>
    </location>
</feature>
<dbReference type="EMBL" id="QGUB01000011">
    <property type="protein sequence ID" value="PWW43550.1"/>
    <property type="molecule type" value="Genomic_DNA"/>
</dbReference>
<dbReference type="Proteomes" id="UP000246483">
    <property type="component" value="Unassembled WGS sequence"/>
</dbReference>
<dbReference type="RefSeq" id="WP_019373004.1">
    <property type="nucleotide sequence ID" value="NZ_ALEE01000154.1"/>
</dbReference>